<organism evidence="2 3">
    <name type="scientific">Methanosphaera stadtmanae</name>
    <dbReference type="NCBI Taxonomy" id="2317"/>
    <lineage>
        <taxon>Archaea</taxon>
        <taxon>Methanobacteriati</taxon>
        <taxon>Methanobacteriota</taxon>
        <taxon>Methanomada group</taxon>
        <taxon>Methanobacteria</taxon>
        <taxon>Methanobacteriales</taxon>
        <taxon>Methanobacteriaceae</taxon>
        <taxon>Methanosphaera</taxon>
    </lineage>
</organism>
<dbReference type="EMBL" id="NGJK01000032">
    <property type="protein sequence ID" value="RAP03231.1"/>
    <property type="molecule type" value="Genomic_DNA"/>
</dbReference>
<dbReference type="RefSeq" id="WP_011406296.1">
    <property type="nucleotide sequence ID" value="NZ_CATZXA010000058.1"/>
</dbReference>
<dbReference type="AlphaFoldDB" id="A0A328PYY2"/>
<comment type="caution">
    <text evidence="2">The sequence shown here is derived from an EMBL/GenBank/DDBJ whole genome shotgun (WGS) entry which is preliminary data.</text>
</comment>
<dbReference type="GeneID" id="3855847"/>
<feature type="coiled-coil region" evidence="1">
    <location>
        <begin position="19"/>
        <end position="77"/>
    </location>
</feature>
<evidence type="ECO:0000313" key="2">
    <source>
        <dbReference type="EMBL" id="RAP03231.1"/>
    </source>
</evidence>
<evidence type="ECO:0000313" key="3">
    <source>
        <dbReference type="Proteomes" id="UP000248557"/>
    </source>
</evidence>
<dbReference type="Proteomes" id="UP000248557">
    <property type="component" value="Unassembled WGS sequence"/>
</dbReference>
<protein>
    <submittedName>
        <fullName evidence="2">Uncharacterized protein</fullName>
    </submittedName>
</protein>
<accession>A0A328PYY2</accession>
<evidence type="ECO:0000256" key="1">
    <source>
        <dbReference type="SAM" id="Coils"/>
    </source>
</evidence>
<gene>
    <name evidence="2" type="ORF">CA615_03390</name>
</gene>
<sequence length="221" mass="25678">MESNKENKIHNTHQILKINDDMVNEFNSLNKKIQEVYKKVSDKQNQSEHIHNLELSIEKLEDMYNNLNTIVDSILDKQDEIIETLENISTDINIPTGKTKEDVLENMGLEYIYSLDRKREILSSYIELKNNYEKEGIDLSNVSVAELDSNQESITVCGEIRNSSKKIDLTITVVFYAKDGSILSTDYDYINDCNDFETFNIYTNMNDINNIGKILIYLKKR</sequence>
<proteinExistence type="predicted"/>
<reference evidence="2 3" key="1">
    <citation type="submission" date="2017-05" db="EMBL/GenBank/DDBJ databases">
        <title>Host range expansion of the Methanosphaera genus to humans and monogastric animals involves recent and extensive reduction in genome content.</title>
        <authorList>
            <person name="Hoedt E.C."/>
            <person name="Volmer J.G."/>
            <person name="Parks D.H."/>
            <person name="Rosewarne C.P."/>
            <person name="Denman S.E."/>
            <person name="Mcsweeney C.S."/>
            <person name="O Cuiv P."/>
            <person name="Hugenholtz P."/>
            <person name="Tyson G.W."/>
            <person name="Morrison M."/>
        </authorList>
    </citation>
    <scope>NUCLEOTIDE SEQUENCE [LARGE SCALE GENOMIC DNA]</scope>
    <source>
        <strain evidence="2 3">PA5</strain>
    </source>
</reference>
<name>A0A328PYY2_9EURY</name>
<keyword evidence="1" id="KW-0175">Coiled coil</keyword>